<dbReference type="InterPro" id="IPR037066">
    <property type="entry name" value="Plug_dom_sf"/>
</dbReference>
<evidence type="ECO:0000259" key="11">
    <source>
        <dbReference type="Pfam" id="PF07715"/>
    </source>
</evidence>
<dbReference type="InterPro" id="IPR039426">
    <property type="entry name" value="TonB-dep_rcpt-like"/>
</dbReference>
<dbReference type="Gene3D" id="2.40.170.20">
    <property type="entry name" value="TonB-dependent receptor, beta-barrel domain"/>
    <property type="match status" value="1"/>
</dbReference>
<dbReference type="SUPFAM" id="SSF56935">
    <property type="entry name" value="Porins"/>
    <property type="match status" value="1"/>
</dbReference>
<evidence type="ECO:0000256" key="5">
    <source>
        <dbReference type="ARBA" id="ARBA00023077"/>
    </source>
</evidence>
<evidence type="ECO:0000259" key="10">
    <source>
        <dbReference type="Pfam" id="PF00593"/>
    </source>
</evidence>
<dbReference type="PANTHER" id="PTHR30069:SF28">
    <property type="entry name" value="TONB-DEPENDENT RECEPTOR YNCD-RELATED"/>
    <property type="match status" value="1"/>
</dbReference>
<dbReference type="Gene3D" id="2.170.130.10">
    <property type="entry name" value="TonB-dependent receptor, plug domain"/>
    <property type="match status" value="1"/>
</dbReference>
<dbReference type="PANTHER" id="PTHR30069">
    <property type="entry name" value="TONB-DEPENDENT OUTER MEMBRANE RECEPTOR"/>
    <property type="match status" value="1"/>
</dbReference>
<dbReference type="InterPro" id="IPR012910">
    <property type="entry name" value="Plug_dom"/>
</dbReference>
<keyword evidence="6 8" id="KW-0472">Membrane</keyword>
<protein>
    <submittedName>
        <fullName evidence="12">TonB-dependent outer membrane receptor</fullName>
    </submittedName>
</protein>
<name>H6REP5_9BACT</name>
<dbReference type="Pfam" id="PF07715">
    <property type="entry name" value="Plug"/>
    <property type="match status" value="1"/>
</dbReference>
<dbReference type="CDD" id="cd01347">
    <property type="entry name" value="ligand_gated_channel"/>
    <property type="match status" value="1"/>
</dbReference>
<evidence type="ECO:0000313" key="12">
    <source>
        <dbReference type="EMBL" id="CCF99506.1"/>
    </source>
</evidence>
<proteinExistence type="inferred from homology"/>
<keyword evidence="7 8" id="KW-0998">Cell outer membrane</keyword>
<dbReference type="EMBL" id="FO117581">
    <property type="protein sequence ID" value="CCF99506.1"/>
    <property type="molecule type" value="Genomic_DNA"/>
</dbReference>
<dbReference type="PROSITE" id="PS52016">
    <property type="entry name" value="TONB_DEPENDENT_REC_3"/>
    <property type="match status" value="1"/>
</dbReference>
<feature type="domain" description="TonB-dependent receptor-like beta-barrel" evidence="10">
    <location>
        <begin position="239"/>
        <end position="631"/>
    </location>
</feature>
<organism evidence="12">
    <name type="scientific">uncultured Flavobacteriia bacterium</name>
    <dbReference type="NCBI Taxonomy" id="212695"/>
    <lineage>
        <taxon>Bacteria</taxon>
        <taxon>Pseudomonadati</taxon>
        <taxon>Bacteroidota</taxon>
        <taxon>Flavobacteriia</taxon>
        <taxon>environmental samples</taxon>
    </lineage>
</organism>
<keyword evidence="4 8" id="KW-0812">Transmembrane</keyword>
<evidence type="ECO:0000256" key="3">
    <source>
        <dbReference type="ARBA" id="ARBA00022452"/>
    </source>
</evidence>
<dbReference type="InterPro" id="IPR036942">
    <property type="entry name" value="Beta-barrel_TonB_sf"/>
</dbReference>
<evidence type="ECO:0000256" key="7">
    <source>
        <dbReference type="ARBA" id="ARBA00023237"/>
    </source>
</evidence>
<evidence type="ECO:0000256" key="8">
    <source>
        <dbReference type="PROSITE-ProRule" id="PRU01360"/>
    </source>
</evidence>
<sequence>MKKFSNFLLAPLAIITMTLEAQDSLQQKISLKEITLDAVRIKTPKRIIPFAISHRSFKADQLGLSQNSLQDYLNTVPGLYAQNTQNFAQDLRLSIRGFGARSGFGIRGIKLIVDGIPETTPDGQGQLDNLPLGLIQSLTVLRGPASSFYGNASGGVIQINTLEGFKDNFIRLRLQGGSFSSRNLAATIGLKNNKTKAVFYQNHSESQGYRNHSRYKQQVFNARVWHDLSVSSQIRWQFNYTNSPYAYDAGGINLDMVKENAKQARPQNETYNTYETINHLKTGLQWEKQINDNLRWDSYAFYAHRDFVGRLPFGFGGFVDLKRDYYGLGTAMEYQPQKHHRMQLRFSLADQKDHRQRFKNLNGSSGENTLDQDELFFNTALSFLDELKWDFGLLRLGLRYDYQRLSTQRERDEVQLNSLNPSLGFTYTQLGNNVIFVSYSSSFETPTLNELSANPIANVGFNPNLSPSKAHNFELGWRYTTPQNKVEATIYAINTQNEILPYELADFPDRDFYRNTGSTSRRGIELFWEHQRGSWEWMASYNYASLKFDNYVLGDKNLGGNKLPGVPEQQFSASLEYNFLGGWGAALQSQYSGNLYADDANQTRVEDYFLVNFRFWKSLEKISFFCGINNLLDETYFDNIRINAYGKRHYEPAPMRNFYLGITLSL</sequence>
<keyword evidence="3 8" id="KW-1134">Transmembrane beta strand</keyword>
<evidence type="ECO:0000256" key="1">
    <source>
        <dbReference type="ARBA" id="ARBA00004571"/>
    </source>
</evidence>
<evidence type="ECO:0000256" key="9">
    <source>
        <dbReference type="RuleBase" id="RU003357"/>
    </source>
</evidence>
<keyword evidence="12" id="KW-0675">Receptor</keyword>
<reference evidence="12" key="1">
    <citation type="journal article" date="2012" name="Environ. Microbiol.">
        <title>Genomic content of uncultured Bacteroidetes from contrasting oceanic provinces in the North Atlantic Ocean.</title>
        <authorList>
            <person name="Gomez-Pereira P.R."/>
            <person name="Schuler M."/>
            <person name="Fuchs B.M."/>
            <person name="Bennke C."/>
            <person name="Teeling H."/>
            <person name="Waldmann J."/>
            <person name="Richter M."/>
            <person name="Barbe V."/>
            <person name="Bataille E."/>
            <person name="Glockner F.O."/>
            <person name="Amann R."/>
        </authorList>
    </citation>
    <scope>NUCLEOTIDE SEQUENCE</scope>
</reference>
<comment type="similarity">
    <text evidence="8 9">Belongs to the TonB-dependent receptor family.</text>
</comment>
<dbReference type="AlphaFoldDB" id="H6REP5"/>
<evidence type="ECO:0000256" key="4">
    <source>
        <dbReference type="ARBA" id="ARBA00022692"/>
    </source>
</evidence>
<keyword evidence="2 8" id="KW-0813">Transport</keyword>
<reference evidence="12" key="2">
    <citation type="submission" date="2012-02" db="EMBL/GenBank/DDBJ databases">
        <authorList>
            <person name="Genoscope - CEA"/>
        </authorList>
    </citation>
    <scope>NUCLEOTIDE SEQUENCE</scope>
</reference>
<evidence type="ECO:0000256" key="6">
    <source>
        <dbReference type="ARBA" id="ARBA00023136"/>
    </source>
</evidence>
<evidence type="ECO:0000256" key="2">
    <source>
        <dbReference type="ARBA" id="ARBA00022448"/>
    </source>
</evidence>
<keyword evidence="5 9" id="KW-0798">TonB box</keyword>
<dbReference type="InterPro" id="IPR000531">
    <property type="entry name" value="Beta-barrel_TonB"/>
</dbReference>
<dbReference type="GO" id="GO:0009279">
    <property type="term" value="C:cell outer membrane"/>
    <property type="evidence" value="ECO:0007669"/>
    <property type="project" value="UniProtKB-SubCell"/>
</dbReference>
<dbReference type="Pfam" id="PF00593">
    <property type="entry name" value="TonB_dep_Rec_b-barrel"/>
    <property type="match status" value="1"/>
</dbReference>
<dbReference type="GO" id="GO:0044718">
    <property type="term" value="P:siderophore transmembrane transport"/>
    <property type="evidence" value="ECO:0007669"/>
    <property type="project" value="TreeGrafter"/>
</dbReference>
<feature type="domain" description="TonB-dependent receptor plug" evidence="11">
    <location>
        <begin position="57"/>
        <end position="156"/>
    </location>
</feature>
<dbReference type="GO" id="GO:0015344">
    <property type="term" value="F:siderophore uptake transmembrane transporter activity"/>
    <property type="evidence" value="ECO:0007669"/>
    <property type="project" value="TreeGrafter"/>
</dbReference>
<gene>
    <name evidence="12" type="ORF">VIS_S18BIA10024</name>
</gene>
<comment type="subcellular location">
    <subcellularLocation>
        <location evidence="1 8">Cell outer membrane</location>
        <topology evidence="1 8">Multi-pass membrane protein</topology>
    </subcellularLocation>
</comment>
<accession>H6REP5</accession>